<dbReference type="PROSITE" id="PS51194">
    <property type="entry name" value="HELICASE_CTER"/>
    <property type="match status" value="1"/>
</dbReference>
<feature type="domain" description="Helicase C-terminal" evidence="13">
    <location>
        <begin position="487"/>
        <end position="637"/>
    </location>
</feature>
<dbReference type="SUPFAM" id="SSF52540">
    <property type="entry name" value="P-loop containing nucleoside triphosphate hydrolases"/>
    <property type="match status" value="1"/>
</dbReference>
<accession>A0A4U0WG74</accession>
<dbReference type="InterPro" id="IPR027417">
    <property type="entry name" value="P-loop_NTPase"/>
</dbReference>
<organism evidence="15 16">
    <name type="scientific">Cryomyces minteri</name>
    <dbReference type="NCBI Taxonomy" id="331657"/>
    <lineage>
        <taxon>Eukaryota</taxon>
        <taxon>Fungi</taxon>
        <taxon>Dikarya</taxon>
        <taxon>Ascomycota</taxon>
        <taxon>Pezizomycotina</taxon>
        <taxon>Dothideomycetes</taxon>
        <taxon>Dothideomycetes incertae sedis</taxon>
        <taxon>Cryomyces</taxon>
    </lineage>
</organism>
<dbReference type="Pfam" id="PF00271">
    <property type="entry name" value="Helicase_C"/>
    <property type="match status" value="1"/>
</dbReference>
<dbReference type="PROSITE" id="PS51195">
    <property type="entry name" value="Q_MOTIF"/>
    <property type="match status" value="1"/>
</dbReference>
<evidence type="ECO:0000256" key="9">
    <source>
        <dbReference type="RuleBase" id="RU000492"/>
    </source>
</evidence>
<evidence type="ECO:0000256" key="5">
    <source>
        <dbReference type="ARBA" id="ARBA00022806"/>
    </source>
</evidence>
<evidence type="ECO:0000256" key="7">
    <source>
        <dbReference type="ARBA" id="ARBA00022884"/>
    </source>
</evidence>
<dbReference type="SMART" id="SM00490">
    <property type="entry name" value="HELICc"/>
    <property type="match status" value="1"/>
</dbReference>
<dbReference type="CDD" id="cd17946">
    <property type="entry name" value="DEADc_DDX24"/>
    <property type="match status" value="1"/>
</dbReference>
<evidence type="ECO:0000256" key="11">
    <source>
        <dbReference type="SAM" id="MobiDB-lite"/>
    </source>
</evidence>
<dbReference type="InterPro" id="IPR001650">
    <property type="entry name" value="Helicase_C-like"/>
</dbReference>
<dbReference type="CDD" id="cd18787">
    <property type="entry name" value="SF2_C_DEAD"/>
    <property type="match status" value="1"/>
</dbReference>
<feature type="compositionally biased region" description="Acidic residues" evidence="11">
    <location>
        <begin position="115"/>
        <end position="124"/>
    </location>
</feature>
<evidence type="ECO:0000313" key="16">
    <source>
        <dbReference type="Proteomes" id="UP000308768"/>
    </source>
</evidence>
<dbReference type="OrthoDB" id="4310724at2759"/>
<sequence length="771" mass="84810">MAPIERKRALPAKIANMKAWKRQKLEQPEERLQIAKKPRKTAGQVVRLDELKWNEVAMPDRLDDFEGFFGLEEIDNVDVVREDGRVSYKTKGEDGEEAAVNGVSNGEAAKREQRSDEEEFEGFGDDGGPKESPVAVKVKLEKVSKKKEKKEPKSREEKQIKSVDKKTTEAGAVLPVGSAAFGGLESESLDDDTDVSAWTSLNLSQETLSSLSRLKFAHPTPIQSSSIPEIMSGHDVIGKASTGSGKTLAYGIPILEHYLEVYGSHQRTDENKIKGGRHPPLAMIISPTRELAHQITAHLTALYSNIGVNGPMIATLTGGLSMQKQQRLLAHADIVIGTPGRLWEIVSEGHGTVKWLKQVKFLVVDEADRLLSEGHYKELEEILNVLDRDDGIEDESEDHKVDSPEVQRQTLVFSATFHKGLQQKLSSRAKSSSELMSKQESMEYLLKKLKFKTTEKPRFIDVNPASQMAAHLHEGLVECAGTEKDLYLYALLLHYPRTRTLAFTNSISAVRRLLPFFQNLNLPVHGLHSQMAQKARLRSVERFTANPGAILVATDVAARGLDIPGVQLVLHYHLPRTADTYVHRSGRTARADASGSSILLCAPEEVAGVRRLVGKVHAPSTSASSKQGRFIRSLDIDRRVVARLKPRASLAKQLADTNLAKEKGGHEDEWMRSAAAELGVEYDSEAFEAQAKGRKGRGAGRQKREREARTLSKGEVQALRAELKALLGQRVNVGVSERYLTSSGLDVDALLKSAGSGDFLGPVKGLGLEGT</sequence>
<comment type="function">
    <text evidence="10">RNA helicase.</text>
</comment>
<feature type="region of interest" description="Disordered" evidence="11">
    <location>
        <begin position="689"/>
        <end position="711"/>
    </location>
</feature>
<comment type="domain">
    <text evidence="10">The Q motif is unique to and characteristic of the DEAD box family of RNA helicases and controls ATP binding and hydrolysis.</text>
</comment>
<evidence type="ECO:0000256" key="2">
    <source>
        <dbReference type="ARBA" id="ARBA00022552"/>
    </source>
</evidence>
<dbReference type="STRING" id="331657.A0A4U0WG74"/>
<evidence type="ECO:0000256" key="6">
    <source>
        <dbReference type="ARBA" id="ARBA00022840"/>
    </source>
</evidence>
<dbReference type="InterPro" id="IPR000629">
    <property type="entry name" value="RNA-helicase_DEAD-box_CS"/>
</dbReference>
<dbReference type="EMBL" id="NAJN01001757">
    <property type="protein sequence ID" value="TKA61353.1"/>
    <property type="molecule type" value="Genomic_DNA"/>
</dbReference>
<evidence type="ECO:0000259" key="14">
    <source>
        <dbReference type="PROSITE" id="PS51195"/>
    </source>
</evidence>
<dbReference type="InterPro" id="IPR014001">
    <property type="entry name" value="Helicase_ATP-bd"/>
</dbReference>
<comment type="similarity">
    <text evidence="9">Belongs to the DEAD box helicase family.</text>
</comment>
<name>A0A4U0WG74_9PEZI</name>
<reference evidence="15 16" key="1">
    <citation type="submission" date="2017-03" db="EMBL/GenBank/DDBJ databases">
        <title>Genomes of endolithic fungi from Antarctica.</title>
        <authorList>
            <person name="Coleine C."/>
            <person name="Masonjones S."/>
            <person name="Stajich J.E."/>
        </authorList>
    </citation>
    <scope>NUCLEOTIDE SEQUENCE [LARGE SCALE GENOMIC DNA]</scope>
    <source>
        <strain evidence="15 16">CCFEE 5187</strain>
    </source>
</reference>
<feature type="domain" description="Helicase ATP-binding" evidence="12">
    <location>
        <begin position="227"/>
        <end position="435"/>
    </location>
</feature>
<evidence type="ECO:0000256" key="8">
    <source>
        <dbReference type="PROSITE-ProRule" id="PRU00552"/>
    </source>
</evidence>
<dbReference type="Pfam" id="PF00270">
    <property type="entry name" value="DEAD"/>
    <property type="match status" value="1"/>
</dbReference>
<evidence type="ECO:0000256" key="3">
    <source>
        <dbReference type="ARBA" id="ARBA00022741"/>
    </source>
</evidence>
<dbReference type="GO" id="GO:0006364">
    <property type="term" value="P:rRNA processing"/>
    <property type="evidence" value="ECO:0007669"/>
    <property type="project" value="UniProtKB-KW"/>
</dbReference>
<dbReference type="GO" id="GO:0005524">
    <property type="term" value="F:ATP binding"/>
    <property type="evidence" value="ECO:0007669"/>
    <property type="project" value="UniProtKB-UniRule"/>
</dbReference>
<dbReference type="SMART" id="SM00487">
    <property type="entry name" value="DEXDc"/>
    <property type="match status" value="1"/>
</dbReference>
<keyword evidence="4 9" id="KW-0378">Hydrolase</keyword>
<feature type="region of interest" description="Disordered" evidence="11">
    <location>
        <begin position="88"/>
        <end position="164"/>
    </location>
</feature>
<evidence type="ECO:0000256" key="10">
    <source>
        <dbReference type="RuleBase" id="RU365068"/>
    </source>
</evidence>
<feature type="domain" description="DEAD-box RNA helicase Q" evidence="14">
    <location>
        <begin position="196"/>
        <end position="224"/>
    </location>
</feature>
<dbReference type="GO" id="GO:0005730">
    <property type="term" value="C:nucleolus"/>
    <property type="evidence" value="ECO:0007669"/>
    <property type="project" value="UniProtKB-SubCell"/>
</dbReference>
<comment type="catalytic activity">
    <reaction evidence="10">
        <text>ATP + H2O = ADP + phosphate + H(+)</text>
        <dbReference type="Rhea" id="RHEA:13065"/>
        <dbReference type="ChEBI" id="CHEBI:15377"/>
        <dbReference type="ChEBI" id="CHEBI:15378"/>
        <dbReference type="ChEBI" id="CHEBI:30616"/>
        <dbReference type="ChEBI" id="CHEBI:43474"/>
        <dbReference type="ChEBI" id="CHEBI:456216"/>
        <dbReference type="EC" id="3.6.4.13"/>
    </reaction>
</comment>
<evidence type="ECO:0000259" key="13">
    <source>
        <dbReference type="PROSITE" id="PS51194"/>
    </source>
</evidence>
<dbReference type="GO" id="GO:0003724">
    <property type="term" value="F:RNA helicase activity"/>
    <property type="evidence" value="ECO:0007669"/>
    <property type="project" value="UniProtKB-EC"/>
</dbReference>
<dbReference type="PROSITE" id="PS00039">
    <property type="entry name" value="DEAD_ATP_HELICASE"/>
    <property type="match status" value="1"/>
</dbReference>
<evidence type="ECO:0000256" key="1">
    <source>
        <dbReference type="ARBA" id="ARBA00004604"/>
    </source>
</evidence>
<dbReference type="Gene3D" id="3.40.50.300">
    <property type="entry name" value="P-loop containing nucleotide triphosphate hydrolases"/>
    <property type="match status" value="2"/>
</dbReference>
<keyword evidence="2" id="KW-0698">rRNA processing</keyword>
<evidence type="ECO:0000313" key="15">
    <source>
        <dbReference type="EMBL" id="TKA61353.1"/>
    </source>
</evidence>
<proteinExistence type="inferred from homology"/>
<keyword evidence="5 9" id="KW-0347">Helicase</keyword>
<dbReference type="PANTHER" id="PTHR24031">
    <property type="entry name" value="RNA HELICASE"/>
    <property type="match status" value="1"/>
</dbReference>
<protein>
    <recommendedName>
        <fullName evidence="10">ATP-dependent RNA helicase</fullName>
        <ecNumber evidence="10">3.6.4.13</ecNumber>
    </recommendedName>
</protein>
<feature type="compositionally biased region" description="Basic residues" evidence="11">
    <location>
        <begin position="692"/>
        <end position="701"/>
    </location>
</feature>
<dbReference type="GO" id="GO:0003723">
    <property type="term" value="F:RNA binding"/>
    <property type="evidence" value="ECO:0007669"/>
    <property type="project" value="UniProtKB-UniRule"/>
</dbReference>
<evidence type="ECO:0000259" key="12">
    <source>
        <dbReference type="PROSITE" id="PS51192"/>
    </source>
</evidence>
<dbReference type="AlphaFoldDB" id="A0A4U0WG74"/>
<keyword evidence="16" id="KW-1185">Reference proteome</keyword>
<keyword evidence="6 9" id="KW-0067">ATP-binding</keyword>
<gene>
    <name evidence="15" type="ORF">B0A49_11571</name>
</gene>
<comment type="subcellular location">
    <subcellularLocation>
        <location evidence="1">Nucleus</location>
        <location evidence="1">Nucleolus</location>
    </subcellularLocation>
</comment>
<feature type="short sequence motif" description="Q motif" evidence="8">
    <location>
        <begin position="196"/>
        <end position="224"/>
    </location>
</feature>
<dbReference type="Proteomes" id="UP000308768">
    <property type="component" value="Unassembled WGS sequence"/>
</dbReference>
<feature type="compositionally biased region" description="Basic and acidic residues" evidence="11">
    <location>
        <begin position="702"/>
        <end position="711"/>
    </location>
</feature>
<evidence type="ECO:0000256" key="4">
    <source>
        <dbReference type="ARBA" id="ARBA00022801"/>
    </source>
</evidence>
<keyword evidence="3 9" id="KW-0547">Nucleotide-binding</keyword>
<dbReference type="GO" id="GO:0016787">
    <property type="term" value="F:hydrolase activity"/>
    <property type="evidence" value="ECO:0007669"/>
    <property type="project" value="UniProtKB-KW"/>
</dbReference>
<comment type="caution">
    <text evidence="15">The sequence shown here is derived from an EMBL/GenBank/DDBJ whole genome shotgun (WGS) entry which is preliminary data.</text>
</comment>
<dbReference type="InterPro" id="IPR014014">
    <property type="entry name" value="RNA_helicase_DEAD_Q_motif"/>
</dbReference>
<dbReference type="EC" id="3.6.4.13" evidence="10"/>
<keyword evidence="7 10" id="KW-0694">RNA-binding</keyword>
<dbReference type="PROSITE" id="PS51192">
    <property type="entry name" value="HELICASE_ATP_BIND_1"/>
    <property type="match status" value="1"/>
</dbReference>
<dbReference type="InterPro" id="IPR011545">
    <property type="entry name" value="DEAD/DEAH_box_helicase_dom"/>
</dbReference>
<feature type="compositionally biased region" description="Basic and acidic residues" evidence="11">
    <location>
        <begin position="138"/>
        <end position="164"/>
    </location>
</feature>